<keyword evidence="1" id="KW-0812">Transmembrane</keyword>
<reference evidence="2 3" key="1">
    <citation type="submission" date="2019-11" db="EMBL/GenBank/DDBJ databases">
        <title>Spirosoma endbachense sp. nov., isolated from a natural salt meadow.</title>
        <authorList>
            <person name="Rojas J."/>
            <person name="Ambika Manirajan B."/>
            <person name="Ratering S."/>
            <person name="Suarez C."/>
            <person name="Geissler-Plaum R."/>
            <person name="Schnell S."/>
        </authorList>
    </citation>
    <scope>NUCLEOTIDE SEQUENCE [LARGE SCALE GENOMIC DNA]</scope>
    <source>
        <strain evidence="2 3">I-24</strain>
    </source>
</reference>
<evidence type="ECO:0000313" key="3">
    <source>
        <dbReference type="Proteomes" id="UP000464577"/>
    </source>
</evidence>
<dbReference type="Proteomes" id="UP000464577">
    <property type="component" value="Chromosome"/>
</dbReference>
<gene>
    <name evidence="2" type="ORF">GJR95_16745</name>
</gene>
<evidence type="ECO:0000256" key="1">
    <source>
        <dbReference type="SAM" id="Phobius"/>
    </source>
</evidence>
<organism evidence="2 3">
    <name type="scientific">Spirosoma endbachense</name>
    <dbReference type="NCBI Taxonomy" id="2666025"/>
    <lineage>
        <taxon>Bacteria</taxon>
        <taxon>Pseudomonadati</taxon>
        <taxon>Bacteroidota</taxon>
        <taxon>Cytophagia</taxon>
        <taxon>Cytophagales</taxon>
        <taxon>Cytophagaceae</taxon>
        <taxon>Spirosoma</taxon>
    </lineage>
</organism>
<proteinExistence type="predicted"/>
<keyword evidence="3" id="KW-1185">Reference proteome</keyword>
<feature type="transmembrane region" description="Helical" evidence="1">
    <location>
        <begin position="34"/>
        <end position="57"/>
    </location>
</feature>
<accession>A0A6P1VXX5</accession>
<dbReference type="AlphaFoldDB" id="A0A6P1VXX5"/>
<feature type="transmembrane region" description="Helical" evidence="1">
    <location>
        <begin position="69"/>
        <end position="91"/>
    </location>
</feature>
<sequence length="136" mass="15929">MKLLYRYYYTFFLMHHYFKPVLRKGQSPPWFDTLLQISLGIFCWLFGIGYLLAHHLGFTAKMSSPLKRLILLGLGLLIMGLHYLLFNLYGVDKQTGLTEQDYFVVSKRAQVLAWLFWVGSFVLCALVPFLRDRLAQ</sequence>
<name>A0A6P1VXX5_9BACT</name>
<feature type="transmembrane region" description="Helical" evidence="1">
    <location>
        <begin position="111"/>
        <end position="130"/>
    </location>
</feature>
<keyword evidence="1" id="KW-0472">Membrane</keyword>
<protein>
    <submittedName>
        <fullName evidence="2">Uncharacterized protein</fullName>
    </submittedName>
</protein>
<evidence type="ECO:0000313" key="2">
    <source>
        <dbReference type="EMBL" id="QHV96559.1"/>
    </source>
</evidence>
<keyword evidence="1" id="KW-1133">Transmembrane helix</keyword>
<dbReference type="EMBL" id="CP045997">
    <property type="protein sequence ID" value="QHV96559.1"/>
    <property type="molecule type" value="Genomic_DNA"/>
</dbReference>
<dbReference type="RefSeq" id="WP_162386965.1">
    <property type="nucleotide sequence ID" value="NZ_CP045997.1"/>
</dbReference>
<dbReference type="KEGG" id="senf:GJR95_16745"/>